<feature type="compositionally biased region" description="Acidic residues" evidence="1">
    <location>
        <begin position="81"/>
        <end position="95"/>
    </location>
</feature>
<proteinExistence type="predicted"/>
<sequence length="165" mass="18962">MSLDQSLYNDEDSVQKQLTSNQMSKNVYEDEELDFEEDDLMIKSKSADSNSKSDQDEGEFEENEDIKPSSNKVKIPKEKDEGEIDSDDELEEGEVKEENSDSGNEAAPTKDQNIESAKPQQIENRIIQNKRAILPRPLNDRKNYYINNHSNPFYPPHQSNYKTGV</sequence>
<protein>
    <submittedName>
        <fullName evidence="2">Uncharacterized protein</fullName>
    </submittedName>
</protein>
<evidence type="ECO:0000313" key="3">
    <source>
        <dbReference type="Proteomes" id="UP000616769"/>
    </source>
</evidence>
<feature type="compositionally biased region" description="Polar residues" evidence="1">
    <location>
        <begin position="15"/>
        <end position="25"/>
    </location>
</feature>
<evidence type="ECO:0000313" key="2">
    <source>
        <dbReference type="EMBL" id="KPM10599.1"/>
    </source>
</evidence>
<dbReference type="AlphaFoldDB" id="A0A132AIG2"/>
<feature type="compositionally biased region" description="Polar residues" evidence="1">
    <location>
        <begin position="110"/>
        <end position="123"/>
    </location>
</feature>
<dbReference type="OrthoDB" id="10072532at2759"/>
<comment type="caution">
    <text evidence="2">The sequence shown here is derived from an EMBL/GenBank/DDBJ whole genome shotgun (WGS) entry which is preliminary data.</text>
</comment>
<accession>A0A132AIG2</accession>
<dbReference type="VEuPathDB" id="VectorBase:SSCA007165"/>
<organism evidence="2 3">
    <name type="scientific">Sarcoptes scabiei</name>
    <name type="common">Itch mite</name>
    <name type="synonym">Acarus scabiei</name>
    <dbReference type="NCBI Taxonomy" id="52283"/>
    <lineage>
        <taxon>Eukaryota</taxon>
        <taxon>Metazoa</taxon>
        <taxon>Ecdysozoa</taxon>
        <taxon>Arthropoda</taxon>
        <taxon>Chelicerata</taxon>
        <taxon>Arachnida</taxon>
        <taxon>Acari</taxon>
        <taxon>Acariformes</taxon>
        <taxon>Sarcoptiformes</taxon>
        <taxon>Astigmata</taxon>
        <taxon>Psoroptidia</taxon>
        <taxon>Sarcoptoidea</taxon>
        <taxon>Sarcoptidae</taxon>
        <taxon>Sarcoptinae</taxon>
        <taxon>Sarcoptes</taxon>
    </lineage>
</organism>
<gene>
    <name evidence="2" type="ORF">QR98_0091580</name>
</gene>
<feature type="region of interest" description="Disordered" evidence="1">
    <location>
        <begin position="1"/>
        <end position="123"/>
    </location>
</feature>
<reference evidence="2 3" key="1">
    <citation type="journal article" date="2015" name="Parasit. Vectors">
        <title>Draft genome of the scabies mite.</title>
        <authorList>
            <person name="Rider S.D.Jr."/>
            <person name="Morgan M.S."/>
            <person name="Arlian L.G."/>
        </authorList>
    </citation>
    <scope>NUCLEOTIDE SEQUENCE [LARGE SCALE GENOMIC DNA]</scope>
    <source>
        <strain evidence="2">Arlian Lab</strain>
    </source>
</reference>
<evidence type="ECO:0000256" key="1">
    <source>
        <dbReference type="SAM" id="MobiDB-lite"/>
    </source>
</evidence>
<name>A0A132AIG2_SARSC</name>
<dbReference type="EMBL" id="JXLN01015516">
    <property type="protein sequence ID" value="KPM10599.1"/>
    <property type="molecule type" value="Genomic_DNA"/>
</dbReference>
<dbReference type="Proteomes" id="UP000616769">
    <property type="component" value="Unassembled WGS sequence"/>
</dbReference>
<feature type="compositionally biased region" description="Acidic residues" evidence="1">
    <location>
        <begin position="29"/>
        <end position="39"/>
    </location>
</feature>
<feature type="compositionally biased region" description="Basic and acidic residues" evidence="1">
    <location>
        <begin position="40"/>
        <end position="55"/>
    </location>
</feature>